<dbReference type="InterPro" id="IPR012127">
    <property type="entry name" value="Cyt_c_prime"/>
</dbReference>
<dbReference type="EMBL" id="JAAGOX010000001">
    <property type="protein sequence ID" value="NDW43456.1"/>
    <property type="molecule type" value="Genomic_DNA"/>
</dbReference>
<proteinExistence type="predicted"/>
<dbReference type="PRINTS" id="PR00608">
    <property type="entry name" value="CYTCHROMECII"/>
</dbReference>
<dbReference type="PIRSF" id="PIRSF000027">
    <property type="entry name" value="Cytc_c_prime"/>
    <property type="match status" value="1"/>
</dbReference>
<feature type="chain" id="PRO_5025534451" evidence="8">
    <location>
        <begin position="24"/>
        <end position="158"/>
    </location>
</feature>
<keyword evidence="8" id="KW-0732">Signal</keyword>
<dbReference type="GO" id="GO:0020037">
    <property type="term" value="F:heme binding"/>
    <property type="evidence" value="ECO:0007669"/>
    <property type="project" value="InterPro"/>
</dbReference>
<dbReference type="GO" id="GO:0009055">
    <property type="term" value="F:electron transfer activity"/>
    <property type="evidence" value="ECO:0007669"/>
    <property type="project" value="InterPro"/>
</dbReference>
<evidence type="ECO:0000256" key="7">
    <source>
        <dbReference type="PIRSR" id="PIRSR000027-2"/>
    </source>
</evidence>
<evidence type="ECO:0000256" key="4">
    <source>
        <dbReference type="ARBA" id="ARBA00022982"/>
    </source>
</evidence>
<sequence>MFSKARISVAAAALVAMTGVGFAASHSQGEFAREIKARQAQMTLYAFNLGILGAMAKGEAEYDAEAAALAANNLAAAKSIWMPTAWPAGSDNASVEGTRALPAIWAADSDIGAKSQAMGEAVAALQAAAGTDLEALRGAIGPVGASCGACHKSFRAEE</sequence>
<dbReference type="Pfam" id="PF01322">
    <property type="entry name" value="Cytochrom_C_2"/>
    <property type="match status" value="1"/>
</dbReference>
<organism evidence="9">
    <name type="scientific">Ruegeria sp. PrR005</name>
    <dbReference type="NCBI Taxonomy" id="2706882"/>
    <lineage>
        <taxon>Bacteria</taxon>
        <taxon>Pseudomonadati</taxon>
        <taxon>Pseudomonadota</taxon>
        <taxon>Alphaproteobacteria</taxon>
        <taxon>Rhodobacterales</taxon>
        <taxon>Roseobacteraceae</taxon>
        <taxon>Ruegeria</taxon>
    </lineage>
</organism>
<comment type="PTM">
    <text evidence="7">Binds 1 heme group per subunit.</text>
</comment>
<keyword evidence="5 6" id="KW-0408">Iron</keyword>
<dbReference type="SUPFAM" id="SSF47175">
    <property type="entry name" value="Cytochromes"/>
    <property type="match status" value="1"/>
</dbReference>
<dbReference type="GO" id="GO:0042597">
    <property type="term" value="C:periplasmic space"/>
    <property type="evidence" value="ECO:0007669"/>
    <property type="project" value="InterPro"/>
</dbReference>
<keyword evidence="3 6" id="KW-0479">Metal-binding</keyword>
<evidence type="ECO:0000313" key="9">
    <source>
        <dbReference type="EMBL" id="NDW43456.1"/>
    </source>
</evidence>
<evidence type="ECO:0000256" key="2">
    <source>
        <dbReference type="ARBA" id="ARBA00022617"/>
    </source>
</evidence>
<dbReference type="RefSeq" id="WP_164126735.1">
    <property type="nucleotide sequence ID" value="NZ_JAAGOX010000001.1"/>
</dbReference>
<keyword evidence="1" id="KW-0813">Transport</keyword>
<evidence type="ECO:0000256" key="5">
    <source>
        <dbReference type="ARBA" id="ARBA00023004"/>
    </source>
</evidence>
<evidence type="ECO:0000256" key="1">
    <source>
        <dbReference type="ARBA" id="ARBA00022448"/>
    </source>
</evidence>
<dbReference type="Gene3D" id="1.20.120.10">
    <property type="entry name" value="Cytochrome c/b562"/>
    <property type="match status" value="1"/>
</dbReference>
<evidence type="ECO:0000256" key="3">
    <source>
        <dbReference type="ARBA" id="ARBA00022723"/>
    </source>
</evidence>
<dbReference type="InterPro" id="IPR015984">
    <property type="entry name" value="Cyt_c_prime_subgr"/>
</dbReference>
<reference evidence="9" key="1">
    <citation type="submission" date="2020-02" db="EMBL/GenBank/DDBJ databases">
        <title>Delineation of the pyrene-degrading pathway in Roseobacter clade bacteria by genomic analysis.</title>
        <authorList>
            <person name="Zhou H."/>
            <person name="Wang H."/>
        </authorList>
    </citation>
    <scope>NUCLEOTIDE SEQUENCE</scope>
    <source>
        <strain evidence="9">PrR005</strain>
    </source>
</reference>
<gene>
    <name evidence="9" type="ORF">G0P99_00620</name>
</gene>
<feature type="binding site" description="covalent" evidence="7">
    <location>
        <position position="150"/>
    </location>
    <ligand>
        <name>heme c</name>
        <dbReference type="ChEBI" id="CHEBI:61717"/>
    </ligand>
</feature>
<protein>
    <submittedName>
        <fullName evidence="9">Cytochrome c</fullName>
    </submittedName>
</protein>
<evidence type="ECO:0000256" key="8">
    <source>
        <dbReference type="SAM" id="SignalP"/>
    </source>
</evidence>
<dbReference type="InterPro" id="IPR010980">
    <property type="entry name" value="Cyt_c/b562"/>
</dbReference>
<dbReference type="PROSITE" id="PS51009">
    <property type="entry name" value="CYTCII"/>
    <property type="match status" value="1"/>
</dbReference>
<feature type="binding site" description="axial binding residue" evidence="6">
    <location>
        <position position="151"/>
    </location>
    <ligand>
        <name>heme c</name>
        <dbReference type="ChEBI" id="CHEBI:61717"/>
    </ligand>
    <ligandPart>
        <name>Fe</name>
        <dbReference type="ChEBI" id="CHEBI:18248"/>
    </ligandPart>
</feature>
<dbReference type="GO" id="GO:0022900">
    <property type="term" value="P:electron transport chain"/>
    <property type="evidence" value="ECO:0007669"/>
    <property type="project" value="InterPro"/>
</dbReference>
<feature type="binding site" description="covalent" evidence="7">
    <location>
        <position position="147"/>
    </location>
    <ligand>
        <name>heme c</name>
        <dbReference type="ChEBI" id="CHEBI:61717"/>
    </ligand>
</feature>
<dbReference type="InterPro" id="IPR002321">
    <property type="entry name" value="Cyt_c_II"/>
</dbReference>
<feature type="signal peptide" evidence="8">
    <location>
        <begin position="1"/>
        <end position="23"/>
    </location>
</feature>
<comment type="caution">
    <text evidence="9">The sequence shown here is derived from an EMBL/GenBank/DDBJ whole genome shotgun (WGS) entry which is preliminary data.</text>
</comment>
<dbReference type="GO" id="GO:0005506">
    <property type="term" value="F:iron ion binding"/>
    <property type="evidence" value="ECO:0007669"/>
    <property type="project" value="InterPro"/>
</dbReference>
<accession>A0A6B2NHQ2</accession>
<keyword evidence="2 7" id="KW-0349">Heme</keyword>
<evidence type="ECO:0000256" key="6">
    <source>
        <dbReference type="PIRSR" id="PIRSR000027-1"/>
    </source>
</evidence>
<dbReference type="AlphaFoldDB" id="A0A6B2NHQ2"/>
<name>A0A6B2NHQ2_9RHOB</name>
<keyword evidence="4" id="KW-0249">Electron transport</keyword>